<dbReference type="NCBIfam" id="TIGR02937">
    <property type="entry name" value="sigma70-ECF"/>
    <property type="match status" value="1"/>
</dbReference>
<dbReference type="Gene3D" id="1.10.1740.10">
    <property type="match status" value="1"/>
</dbReference>
<keyword evidence="2" id="KW-0805">Transcription regulation</keyword>
<evidence type="ECO:0000259" key="6">
    <source>
        <dbReference type="Pfam" id="PF04542"/>
    </source>
</evidence>
<dbReference type="InterPro" id="IPR007630">
    <property type="entry name" value="RNA_pol_sigma70_r4"/>
</dbReference>
<keyword evidence="3" id="KW-0731">Sigma factor</keyword>
<dbReference type="STRING" id="47864.GA0070560_1384"/>
<dbReference type="Proteomes" id="UP000199408">
    <property type="component" value="Unassembled WGS sequence"/>
</dbReference>
<evidence type="ECO:0000256" key="2">
    <source>
        <dbReference type="ARBA" id="ARBA00023015"/>
    </source>
</evidence>
<evidence type="ECO:0000256" key="1">
    <source>
        <dbReference type="ARBA" id="ARBA00010641"/>
    </source>
</evidence>
<dbReference type="RefSeq" id="WP_245675749.1">
    <property type="nucleotide sequence ID" value="NZ_FMDN01000038.1"/>
</dbReference>
<dbReference type="InterPro" id="IPR013324">
    <property type="entry name" value="RNA_pol_sigma_r3/r4-like"/>
</dbReference>
<dbReference type="Pfam" id="PF04545">
    <property type="entry name" value="Sigma70_r4"/>
    <property type="match status" value="1"/>
</dbReference>
<evidence type="ECO:0000256" key="3">
    <source>
        <dbReference type="ARBA" id="ARBA00023082"/>
    </source>
</evidence>
<dbReference type="GO" id="GO:0016987">
    <property type="term" value="F:sigma factor activity"/>
    <property type="evidence" value="ECO:0007669"/>
    <property type="project" value="UniProtKB-KW"/>
</dbReference>
<reference evidence="9" key="1">
    <citation type="submission" date="2016-06" db="EMBL/GenBank/DDBJ databases">
        <authorList>
            <person name="Varghese N."/>
        </authorList>
    </citation>
    <scope>NUCLEOTIDE SEQUENCE [LARGE SCALE GENOMIC DNA]</scope>
    <source>
        <strain evidence="9">DSM 43171</strain>
    </source>
</reference>
<dbReference type="PANTHER" id="PTHR43133">
    <property type="entry name" value="RNA POLYMERASE ECF-TYPE SIGMA FACTO"/>
    <property type="match status" value="1"/>
</dbReference>
<dbReference type="PANTHER" id="PTHR43133:SF52">
    <property type="entry name" value="ECF RNA POLYMERASE SIGMA FACTOR SIGL"/>
    <property type="match status" value="1"/>
</dbReference>
<keyword evidence="4" id="KW-0238">DNA-binding</keyword>
<protein>
    <submittedName>
        <fullName evidence="8">RNA polymerase sigma-70 factor, ECF subfamily</fullName>
    </submittedName>
</protein>
<dbReference type="EMBL" id="FMDN01000038">
    <property type="protein sequence ID" value="SCG71022.1"/>
    <property type="molecule type" value="Genomic_DNA"/>
</dbReference>
<dbReference type="SUPFAM" id="SSF88659">
    <property type="entry name" value="Sigma3 and sigma4 domains of RNA polymerase sigma factors"/>
    <property type="match status" value="1"/>
</dbReference>
<dbReference type="AlphaFoldDB" id="A0A1C5JKD0"/>
<name>A0A1C5JKD0_9ACTN</name>
<proteinExistence type="inferred from homology"/>
<dbReference type="GO" id="GO:0006352">
    <property type="term" value="P:DNA-templated transcription initiation"/>
    <property type="evidence" value="ECO:0007669"/>
    <property type="project" value="InterPro"/>
</dbReference>
<keyword evidence="5" id="KW-0804">Transcription</keyword>
<dbReference type="GO" id="GO:0003677">
    <property type="term" value="F:DNA binding"/>
    <property type="evidence" value="ECO:0007669"/>
    <property type="project" value="UniProtKB-KW"/>
</dbReference>
<feature type="domain" description="RNA polymerase sigma-70 region 2" evidence="6">
    <location>
        <begin position="20"/>
        <end position="87"/>
    </location>
</feature>
<dbReference type="Gene3D" id="1.10.10.10">
    <property type="entry name" value="Winged helix-like DNA-binding domain superfamily/Winged helix DNA-binding domain"/>
    <property type="match status" value="1"/>
</dbReference>
<dbReference type="InterPro" id="IPR013325">
    <property type="entry name" value="RNA_pol_sigma_r2"/>
</dbReference>
<accession>A0A1C5JKD0</accession>
<dbReference type="SUPFAM" id="SSF88946">
    <property type="entry name" value="Sigma2 domain of RNA polymerase sigma factors"/>
    <property type="match status" value="1"/>
</dbReference>
<dbReference type="InterPro" id="IPR014284">
    <property type="entry name" value="RNA_pol_sigma-70_dom"/>
</dbReference>
<keyword evidence="9" id="KW-1185">Reference proteome</keyword>
<comment type="similarity">
    <text evidence="1">Belongs to the sigma-70 factor family. ECF subfamily.</text>
</comment>
<evidence type="ECO:0000313" key="9">
    <source>
        <dbReference type="Proteomes" id="UP000199408"/>
    </source>
</evidence>
<evidence type="ECO:0000256" key="4">
    <source>
        <dbReference type="ARBA" id="ARBA00023125"/>
    </source>
</evidence>
<dbReference type="InterPro" id="IPR039425">
    <property type="entry name" value="RNA_pol_sigma-70-like"/>
</dbReference>
<evidence type="ECO:0000313" key="8">
    <source>
        <dbReference type="EMBL" id="SCG71022.1"/>
    </source>
</evidence>
<feature type="domain" description="RNA polymerase sigma-70 region 4" evidence="7">
    <location>
        <begin position="119"/>
        <end position="168"/>
    </location>
</feature>
<gene>
    <name evidence="8" type="ORF">GA0070560_1384</name>
</gene>
<dbReference type="Pfam" id="PF04542">
    <property type="entry name" value="Sigma70_r2"/>
    <property type="match status" value="1"/>
</dbReference>
<dbReference type="InterPro" id="IPR036388">
    <property type="entry name" value="WH-like_DNA-bd_sf"/>
</dbReference>
<evidence type="ECO:0000259" key="7">
    <source>
        <dbReference type="Pfam" id="PF04545"/>
    </source>
</evidence>
<dbReference type="InterPro" id="IPR007627">
    <property type="entry name" value="RNA_pol_sigma70_r2"/>
</dbReference>
<evidence type="ECO:0000256" key="5">
    <source>
        <dbReference type="ARBA" id="ARBA00023163"/>
    </source>
</evidence>
<organism evidence="8 9">
    <name type="scientific">Micromonospora halophytica</name>
    <dbReference type="NCBI Taxonomy" id="47864"/>
    <lineage>
        <taxon>Bacteria</taxon>
        <taxon>Bacillati</taxon>
        <taxon>Actinomycetota</taxon>
        <taxon>Actinomycetes</taxon>
        <taxon>Micromonosporales</taxon>
        <taxon>Micromonosporaceae</taxon>
        <taxon>Micromonospora</taxon>
    </lineage>
</organism>
<sequence length="189" mass="21147">METVRVPDPAPTAEQGYADMVACYGEPVRAYVARLTGNRSIADDVYQETLLRAWRHRRALFGREGSVRSWLYTVAHNAAVDVLRGRRAYPVADETWAVLQRPVQDHADAVVATAYLMPALRRLTAEHRDVIFELYFRRSTVTEAAKSIGIPPGTVKSRAHYAIRALRAELVPLMPEFGSAPSTRSEDLP</sequence>